<keyword evidence="4" id="KW-1185">Reference proteome</keyword>
<dbReference type="GO" id="GO:0031146">
    <property type="term" value="P:SCF-dependent proteasomal ubiquitin-dependent protein catabolic process"/>
    <property type="evidence" value="ECO:0007669"/>
    <property type="project" value="TreeGrafter"/>
</dbReference>
<dbReference type="PANTHER" id="PTHR13318:SF258">
    <property type="entry name" value="F-BOX PROTEIN SKP2A"/>
    <property type="match status" value="1"/>
</dbReference>
<dbReference type="Proteomes" id="UP001418222">
    <property type="component" value="Unassembled WGS sequence"/>
</dbReference>
<dbReference type="GO" id="GO:0019005">
    <property type="term" value="C:SCF ubiquitin ligase complex"/>
    <property type="evidence" value="ECO:0007669"/>
    <property type="project" value="TreeGrafter"/>
</dbReference>
<dbReference type="SUPFAM" id="SSF52047">
    <property type="entry name" value="RNI-like"/>
    <property type="match status" value="1"/>
</dbReference>
<feature type="compositionally biased region" description="Basic and acidic residues" evidence="1">
    <location>
        <begin position="55"/>
        <end position="74"/>
    </location>
</feature>
<protein>
    <recommendedName>
        <fullName evidence="2">F-box/LRR-repeat protein 15-like leucin rich repeat domain-containing protein</fullName>
    </recommendedName>
</protein>
<gene>
    <name evidence="3" type="ORF">KSP39_PZI017400</name>
</gene>
<feature type="domain" description="F-box/LRR-repeat protein 15-like leucin rich repeat" evidence="2">
    <location>
        <begin position="103"/>
        <end position="233"/>
    </location>
</feature>
<evidence type="ECO:0000256" key="1">
    <source>
        <dbReference type="SAM" id="MobiDB-lite"/>
    </source>
</evidence>
<dbReference type="PANTHER" id="PTHR13318">
    <property type="entry name" value="PARTNER OF PAIRED, ISOFORM B-RELATED"/>
    <property type="match status" value="1"/>
</dbReference>
<evidence type="ECO:0000313" key="3">
    <source>
        <dbReference type="EMBL" id="KAK8928491.1"/>
    </source>
</evidence>
<feature type="compositionally biased region" description="Pro residues" evidence="1">
    <location>
        <begin position="1"/>
        <end position="10"/>
    </location>
</feature>
<evidence type="ECO:0000259" key="2">
    <source>
        <dbReference type="Pfam" id="PF25372"/>
    </source>
</evidence>
<organism evidence="3 4">
    <name type="scientific">Platanthera zijinensis</name>
    <dbReference type="NCBI Taxonomy" id="2320716"/>
    <lineage>
        <taxon>Eukaryota</taxon>
        <taxon>Viridiplantae</taxon>
        <taxon>Streptophyta</taxon>
        <taxon>Embryophyta</taxon>
        <taxon>Tracheophyta</taxon>
        <taxon>Spermatophyta</taxon>
        <taxon>Magnoliopsida</taxon>
        <taxon>Liliopsida</taxon>
        <taxon>Asparagales</taxon>
        <taxon>Orchidaceae</taxon>
        <taxon>Orchidoideae</taxon>
        <taxon>Orchideae</taxon>
        <taxon>Orchidinae</taxon>
        <taxon>Platanthera</taxon>
    </lineage>
</organism>
<feature type="region of interest" description="Disordered" evidence="1">
    <location>
        <begin position="1"/>
        <end position="101"/>
    </location>
</feature>
<comment type="caution">
    <text evidence="3">The sequence shown here is derived from an EMBL/GenBank/DDBJ whole genome shotgun (WGS) entry which is preliminary data.</text>
</comment>
<reference evidence="3 4" key="1">
    <citation type="journal article" date="2022" name="Nat. Plants">
        <title>Genomes of leafy and leafless Platanthera orchids illuminate the evolution of mycoheterotrophy.</title>
        <authorList>
            <person name="Li M.H."/>
            <person name="Liu K.W."/>
            <person name="Li Z."/>
            <person name="Lu H.C."/>
            <person name="Ye Q.L."/>
            <person name="Zhang D."/>
            <person name="Wang J.Y."/>
            <person name="Li Y.F."/>
            <person name="Zhong Z.M."/>
            <person name="Liu X."/>
            <person name="Yu X."/>
            <person name="Liu D.K."/>
            <person name="Tu X.D."/>
            <person name="Liu B."/>
            <person name="Hao Y."/>
            <person name="Liao X.Y."/>
            <person name="Jiang Y.T."/>
            <person name="Sun W.H."/>
            <person name="Chen J."/>
            <person name="Chen Y.Q."/>
            <person name="Ai Y."/>
            <person name="Zhai J.W."/>
            <person name="Wu S.S."/>
            <person name="Zhou Z."/>
            <person name="Hsiao Y.Y."/>
            <person name="Wu W.L."/>
            <person name="Chen Y.Y."/>
            <person name="Lin Y.F."/>
            <person name="Hsu J.L."/>
            <person name="Li C.Y."/>
            <person name="Wang Z.W."/>
            <person name="Zhao X."/>
            <person name="Zhong W.Y."/>
            <person name="Ma X.K."/>
            <person name="Ma L."/>
            <person name="Huang J."/>
            <person name="Chen G.Z."/>
            <person name="Huang M.Z."/>
            <person name="Huang L."/>
            <person name="Peng D.H."/>
            <person name="Luo Y.B."/>
            <person name="Zou S.Q."/>
            <person name="Chen S.P."/>
            <person name="Lan S."/>
            <person name="Tsai W.C."/>
            <person name="Van de Peer Y."/>
            <person name="Liu Z.J."/>
        </authorList>
    </citation>
    <scope>NUCLEOTIDE SEQUENCE [LARGE SCALE GENOMIC DNA]</scope>
    <source>
        <strain evidence="3">Lor287</strain>
    </source>
</reference>
<dbReference type="InterPro" id="IPR032675">
    <property type="entry name" value="LRR_dom_sf"/>
</dbReference>
<dbReference type="InterPro" id="IPR006553">
    <property type="entry name" value="Leu-rich_rpt_Cys-con_subtyp"/>
</dbReference>
<proteinExistence type="predicted"/>
<name>A0AAP0B6F0_9ASPA</name>
<sequence length="431" mass="48159">MPPTPPPPGYPRRAGEPRQRSSRPWREAIGRSRPRELAARGERPQAGSPPRASRPGREAAGRSRPCELTARGERPQAGLAPESRPRRRPQAGLSPVTRPQLEDNAVQTISNYCHDLCDLDLSKSHKLNDASLYALAHGCPRLTKLNISGCTGFSDSGLAYLTSFCTKLKYLNLCGCVRAASDKALQAIAYNCRQLQSLTLGWCEGVTDKGVICLALGCPDLRAMDLCGCVLITAMCAEHQCRCWWWKVDRPQRRHVVVGAHHAYDNRLPQNDQPDHNEYSEDESLWRNSVLETWCEPLKLMMEQGEMETIAGGEPERDPGASGGGVTFKSIEHTYEREGMVEEKRIQARMLWRCCLNQMMKEAFALKNTVNKVLLPTKRDTDAPKFITNFRKGSCSMGRKRRGINHVHGSRRGAQQKFAGRKAEVSVTLKN</sequence>
<evidence type="ECO:0000313" key="4">
    <source>
        <dbReference type="Proteomes" id="UP001418222"/>
    </source>
</evidence>
<dbReference type="SMART" id="SM00367">
    <property type="entry name" value="LRR_CC"/>
    <property type="match status" value="5"/>
</dbReference>
<accession>A0AAP0B6F0</accession>
<dbReference type="Gene3D" id="3.80.10.10">
    <property type="entry name" value="Ribonuclease Inhibitor"/>
    <property type="match status" value="1"/>
</dbReference>
<dbReference type="Pfam" id="PF25372">
    <property type="entry name" value="DUF7885"/>
    <property type="match status" value="1"/>
</dbReference>
<dbReference type="InterPro" id="IPR057207">
    <property type="entry name" value="FBXL15_LRR"/>
</dbReference>
<dbReference type="AlphaFoldDB" id="A0AAP0B6F0"/>
<feature type="compositionally biased region" description="Basic and acidic residues" evidence="1">
    <location>
        <begin position="13"/>
        <end position="43"/>
    </location>
</feature>
<dbReference type="EMBL" id="JBBWWQ010000015">
    <property type="protein sequence ID" value="KAK8928491.1"/>
    <property type="molecule type" value="Genomic_DNA"/>
</dbReference>